<feature type="binding site" evidence="14">
    <location>
        <begin position="124"/>
        <end position="128"/>
    </location>
    <ligand>
        <name>GTP</name>
        <dbReference type="ChEBI" id="CHEBI:37565"/>
        <label>1</label>
    </ligand>
</feature>
<feature type="binding site" evidence="15">
    <location>
        <position position="114"/>
    </location>
    <ligand>
        <name>Mg(2+)</name>
        <dbReference type="ChEBI" id="CHEBI:18420"/>
        <label>2</label>
    </ligand>
</feature>
<feature type="transmembrane region" description="Helical" evidence="16">
    <location>
        <begin position="445"/>
        <end position="462"/>
    </location>
</feature>
<evidence type="ECO:0000313" key="19">
    <source>
        <dbReference type="Proteomes" id="UP000191980"/>
    </source>
</evidence>
<feature type="binding site" evidence="15">
    <location>
        <position position="111"/>
    </location>
    <ligand>
        <name>Mg(2+)</name>
        <dbReference type="ChEBI" id="CHEBI:18420"/>
        <label>2</label>
    </ligand>
</feature>
<dbReference type="Pfam" id="PF07664">
    <property type="entry name" value="FeoB_C"/>
    <property type="match status" value="1"/>
</dbReference>
<accession>A0A1V8M931</accession>
<dbReference type="InterPro" id="IPR041069">
    <property type="entry name" value="FeoB_Cyto"/>
</dbReference>
<dbReference type="SUPFAM" id="SSF50037">
    <property type="entry name" value="C-terminal domain of transcriptional repressors"/>
    <property type="match status" value="1"/>
</dbReference>
<dbReference type="InterPro" id="IPR030389">
    <property type="entry name" value="G_FEOB_dom"/>
</dbReference>
<dbReference type="GO" id="GO:0005886">
    <property type="term" value="C:plasma membrane"/>
    <property type="evidence" value="ECO:0007669"/>
    <property type="project" value="UniProtKB-SubCell"/>
</dbReference>
<feature type="binding site" evidence="15">
    <location>
        <position position="110"/>
    </location>
    <ligand>
        <name>Mg(2+)</name>
        <dbReference type="ChEBI" id="CHEBI:18420"/>
        <label>2</label>
    </ligand>
</feature>
<dbReference type="PANTHER" id="PTHR43185">
    <property type="entry name" value="FERROUS IRON TRANSPORT PROTEIN B"/>
    <property type="match status" value="1"/>
</dbReference>
<dbReference type="CDD" id="cd01879">
    <property type="entry name" value="FeoB"/>
    <property type="match status" value="1"/>
</dbReference>
<feature type="transmembrane region" description="Helical" evidence="16">
    <location>
        <begin position="516"/>
        <end position="542"/>
    </location>
</feature>
<dbReference type="InterPro" id="IPR038157">
    <property type="entry name" value="FeoA_core_dom"/>
</dbReference>
<evidence type="ECO:0000256" key="12">
    <source>
        <dbReference type="ARBA" id="ARBA00023136"/>
    </source>
</evidence>
<dbReference type="STRING" id="1420851.AU255_08105"/>
<dbReference type="InterPro" id="IPR007167">
    <property type="entry name" value="Fe-transptr_FeoA-like"/>
</dbReference>
<keyword evidence="7 14" id="KW-0547">Nucleotide-binding</keyword>
<sequence>MRISLNGMHVGDTGRVVGFDTSFLPYRQKILAMGLTPGTEFTVIRIAPLGDPIEIRVRGTDLSLRQNEVAAIKIERLKPQSPSQKTDLFKEAMTVAVIGNPNCGKTTLFNGLTGSRQHVGNWAGVTVEQKTGQYRYDNKVITVVDLPGIYSLDVNEHSTSLDEKVARDFILSQQADLIINIIDTTHLEHNLYLTMQLLEMHIPMVVVLNNMDDATGRDIKIDSDEIARQLMCPLVSLVATQAKDLNSLKSTINQLVKTKEPSSTPFKYPEEIVAAINQLTPIVEKQLNNKSINPQWIAVKLLEKDSFAMSLVDKTLQDIAHECYQTIEAKTGEEADILIVDSRYSFINTLTRDSLTQKSEAGKKLSDSIDKVILNRFLSIPIFFGVMYLMFTFTIKLGRAFKPFFNEFAQAIFIDGTGYLLGLINSPQWLITLLAGGVGNGIREVLAFVPILGFLYLFISVLEESGYMARATFAMDRFMRVLGLPGKAFVPLILGFGCNVPAMMATRTLERPRDRLLTILLNSFMTCGARLAVFTLFAAAFFPENGGLVVFSLYMIGVGAAFLTAMLLKHTFLKEEFSLVVMEIPSYHIPKLKNVWLNTWTRVKFFIIRVGKIIITMVLILHILSSLGTDGSFKEHNIENSVLSAAGRMVTPLLKPMGIDQENWPATVAVFTGVLHKVVVISTLKTIYAEADHTGQQTEKNFAFWTAIKHSFMTIPIGLNKMLGINAAAKNDQFTSPFFSALQDNFHGQIGAYAYLLFVLLYFPCIATTSTAYKESSFGWTVFMSTWATGIAYLTATLFYQLATYNQHPGVTISWLIASCLILISIMLGFRYWGRRKQISVVH</sequence>
<dbReference type="Pfam" id="PF02421">
    <property type="entry name" value="FeoB_N"/>
    <property type="match status" value="1"/>
</dbReference>
<feature type="transmembrane region" description="Helical" evidence="16">
    <location>
        <begin position="373"/>
        <end position="398"/>
    </location>
</feature>
<keyword evidence="9 16" id="KW-0408">Iron</keyword>
<evidence type="ECO:0000256" key="16">
    <source>
        <dbReference type="RuleBase" id="RU362098"/>
    </source>
</evidence>
<keyword evidence="2 16" id="KW-0813">Transport</keyword>
<dbReference type="InterPro" id="IPR027417">
    <property type="entry name" value="P-loop_NTPase"/>
</dbReference>
<evidence type="ECO:0000256" key="15">
    <source>
        <dbReference type="PIRSR" id="PIRSR603373-2"/>
    </source>
</evidence>
<feature type="binding site" evidence="14">
    <location>
        <begin position="209"/>
        <end position="212"/>
    </location>
    <ligand>
        <name>GTP</name>
        <dbReference type="ChEBI" id="CHEBI:37565"/>
        <label>1</label>
    </ligand>
</feature>
<dbReference type="SMART" id="SM00899">
    <property type="entry name" value="FeoA"/>
    <property type="match status" value="1"/>
</dbReference>
<feature type="transmembrane region" description="Helical" evidence="16">
    <location>
        <begin position="780"/>
        <end position="800"/>
    </location>
</feature>
<dbReference type="InterPro" id="IPR050860">
    <property type="entry name" value="FeoB_GTPase"/>
</dbReference>
<dbReference type="RefSeq" id="WP_080522422.1">
    <property type="nucleotide sequence ID" value="NZ_LPUF01000001.1"/>
</dbReference>
<evidence type="ECO:0000256" key="11">
    <source>
        <dbReference type="ARBA" id="ARBA00023134"/>
    </source>
</evidence>
<comment type="caution">
    <text evidence="18">The sequence shown here is derived from an EMBL/GenBank/DDBJ whole genome shotgun (WGS) entry which is preliminary data.</text>
</comment>
<evidence type="ECO:0000313" key="18">
    <source>
        <dbReference type="EMBL" id="OQK17813.1"/>
    </source>
</evidence>
<keyword evidence="4 16" id="KW-0410">Iron transport</keyword>
<evidence type="ECO:0000256" key="8">
    <source>
        <dbReference type="ARBA" id="ARBA00022989"/>
    </source>
</evidence>
<dbReference type="SUPFAM" id="SSF52540">
    <property type="entry name" value="P-loop containing nucleoside triphosphate hydrolases"/>
    <property type="match status" value="1"/>
</dbReference>
<gene>
    <name evidence="18" type="ORF">AU255_08105</name>
</gene>
<feature type="transmembrane region" description="Helical" evidence="16">
    <location>
        <begin position="606"/>
        <end position="624"/>
    </location>
</feature>
<evidence type="ECO:0000256" key="14">
    <source>
        <dbReference type="PIRSR" id="PIRSR603373-1"/>
    </source>
</evidence>
<dbReference type="Gene3D" id="3.40.50.300">
    <property type="entry name" value="P-loop containing nucleotide triphosphate hydrolases"/>
    <property type="match status" value="1"/>
</dbReference>
<feature type="transmembrane region" description="Helical" evidence="16">
    <location>
        <begin position="482"/>
        <end position="504"/>
    </location>
</feature>
<dbReference type="InterPro" id="IPR008988">
    <property type="entry name" value="Transcriptional_repressor_C"/>
</dbReference>
<feature type="binding site" evidence="14">
    <location>
        <begin position="99"/>
        <end position="106"/>
    </location>
    <ligand>
        <name>GTP</name>
        <dbReference type="ChEBI" id="CHEBI:37565"/>
        <label>1</label>
    </ligand>
</feature>
<evidence type="ECO:0000256" key="7">
    <source>
        <dbReference type="ARBA" id="ARBA00022741"/>
    </source>
</evidence>
<dbReference type="NCBIfam" id="NF007105">
    <property type="entry name" value="PRK09554.1"/>
    <property type="match status" value="1"/>
</dbReference>
<dbReference type="Gene3D" id="1.10.287.1770">
    <property type="match status" value="1"/>
</dbReference>
<feature type="binding site" evidence="14">
    <location>
        <begin position="238"/>
        <end position="240"/>
    </location>
    <ligand>
        <name>GTP</name>
        <dbReference type="ChEBI" id="CHEBI:37565"/>
        <label>1</label>
    </ligand>
</feature>
<dbReference type="GO" id="GO:0046914">
    <property type="term" value="F:transition metal ion binding"/>
    <property type="evidence" value="ECO:0007669"/>
    <property type="project" value="InterPro"/>
</dbReference>
<feature type="transmembrane region" description="Helical" evidence="16">
    <location>
        <begin position="548"/>
        <end position="568"/>
    </location>
</feature>
<evidence type="ECO:0000256" key="9">
    <source>
        <dbReference type="ARBA" id="ARBA00023004"/>
    </source>
</evidence>
<dbReference type="Pfam" id="PF04023">
    <property type="entry name" value="FeoA"/>
    <property type="match status" value="1"/>
</dbReference>
<dbReference type="Gene3D" id="2.30.30.90">
    <property type="match status" value="1"/>
</dbReference>
<evidence type="ECO:0000256" key="6">
    <source>
        <dbReference type="ARBA" id="ARBA00022692"/>
    </source>
</evidence>
<dbReference type="FunFam" id="3.40.50.300:FF:000426">
    <property type="entry name" value="Ferrous iron transport protein B"/>
    <property type="match status" value="1"/>
</dbReference>
<name>A0A1V8M931_9GAMM</name>
<feature type="transmembrane region" description="Helical" evidence="16">
    <location>
        <begin position="418"/>
        <end position="438"/>
    </location>
</feature>
<comment type="subcellular location">
    <subcellularLocation>
        <location evidence="1 16">Cell inner membrane</location>
        <topology evidence="1 16">Multi-pass membrane protein</topology>
    </subcellularLocation>
</comment>
<keyword evidence="8 16" id="KW-1133">Transmembrane helix</keyword>
<keyword evidence="12 16" id="KW-0472">Membrane</keyword>
<dbReference type="InterPro" id="IPR003373">
    <property type="entry name" value="Fe2_transport_prot-B"/>
</dbReference>
<dbReference type="InterPro" id="IPR011642">
    <property type="entry name" value="Gate_dom"/>
</dbReference>
<dbReference type="GO" id="GO:0005525">
    <property type="term" value="F:GTP binding"/>
    <property type="evidence" value="ECO:0007669"/>
    <property type="project" value="UniProtKB-KW"/>
</dbReference>
<protein>
    <recommendedName>
        <fullName evidence="13 16">Ferrous iron transport protein B</fullName>
    </recommendedName>
</protein>
<dbReference type="PROSITE" id="PS51711">
    <property type="entry name" value="G_FEOB"/>
    <property type="match status" value="1"/>
</dbReference>
<feature type="binding site" evidence="14">
    <location>
        <begin position="145"/>
        <end position="148"/>
    </location>
    <ligand>
        <name>GTP</name>
        <dbReference type="ChEBI" id="CHEBI:37565"/>
        <label>1</label>
    </ligand>
</feature>
<dbReference type="InterPro" id="IPR011640">
    <property type="entry name" value="Fe2_transport_prot_B_C"/>
</dbReference>
<evidence type="ECO:0000256" key="5">
    <source>
        <dbReference type="ARBA" id="ARBA00022519"/>
    </source>
</evidence>
<keyword evidence="6 16" id="KW-0812">Transmembrane</keyword>
<dbReference type="NCBIfam" id="TIGR00437">
    <property type="entry name" value="feoB"/>
    <property type="match status" value="1"/>
</dbReference>
<proteinExistence type="inferred from homology"/>
<dbReference type="GO" id="GO:0015093">
    <property type="term" value="F:ferrous iron transmembrane transporter activity"/>
    <property type="evidence" value="ECO:0007669"/>
    <property type="project" value="UniProtKB-UniRule"/>
</dbReference>
<dbReference type="Proteomes" id="UP000191980">
    <property type="component" value="Unassembled WGS sequence"/>
</dbReference>
<evidence type="ECO:0000256" key="1">
    <source>
        <dbReference type="ARBA" id="ARBA00004429"/>
    </source>
</evidence>
<comment type="similarity">
    <text evidence="16">Belongs to the TRAFAC class TrmE-Era-EngA-EngB-Septin-like GTPase superfamily. FeoB GTPase (TC 9.A.8) family.</text>
</comment>
<dbReference type="PANTHER" id="PTHR43185:SF1">
    <property type="entry name" value="FE(2+) TRANSPORTER FEOB"/>
    <property type="match status" value="1"/>
</dbReference>
<dbReference type="InterPro" id="IPR005225">
    <property type="entry name" value="Small_GTP-bd"/>
</dbReference>
<keyword evidence="15" id="KW-0479">Metal-binding</keyword>
<keyword evidence="15" id="KW-0460">Magnesium</keyword>
<feature type="transmembrane region" description="Helical" evidence="16">
    <location>
        <begin position="752"/>
        <end position="773"/>
    </location>
</feature>
<evidence type="ECO:0000256" key="10">
    <source>
        <dbReference type="ARBA" id="ARBA00023065"/>
    </source>
</evidence>
<keyword evidence="19" id="KW-1185">Reference proteome</keyword>
<dbReference type="EMBL" id="LPUF01000001">
    <property type="protein sequence ID" value="OQK17813.1"/>
    <property type="molecule type" value="Genomic_DNA"/>
</dbReference>
<evidence type="ECO:0000256" key="2">
    <source>
        <dbReference type="ARBA" id="ARBA00022448"/>
    </source>
</evidence>
<dbReference type="Pfam" id="PF17910">
    <property type="entry name" value="FeoB_Cyto"/>
    <property type="match status" value="1"/>
</dbReference>
<comment type="function">
    <text evidence="16">Probable transporter of a GTP-driven Fe(2+) uptake system.</text>
</comment>
<feature type="binding site" evidence="15">
    <location>
        <position position="113"/>
    </location>
    <ligand>
        <name>Mg(2+)</name>
        <dbReference type="ChEBI" id="CHEBI:18420"/>
        <label>2</label>
    </ligand>
</feature>
<evidence type="ECO:0000256" key="13">
    <source>
        <dbReference type="NCBIfam" id="TIGR00437"/>
    </source>
</evidence>
<feature type="domain" description="FeoB-type G" evidence="17">
    <location>
        <begin position="92"/>
        <end position="258"/>
    </location>
</feature>
<dbReference type="Pfam" id="PF07670">
    <property type="entry name" value="Gate"/>
    <property type="match status" value="2"/>
</dbReference>
<dbReference type="NCBIfam" id="TIGR00231">
    <property type="entry name" value="small_GTP"/>
    <property type="match status" value="1"/>
</dbReference>
<keyword evidence="10" id="KW-0406">Ion transport</keyword>
<evidence type="ECO:0000259" key="17">
    <source>
        <dbReference type="PROSITE" id="PS51711"/>
    </source>
</evidence>
<evidence type="ECO:0000256" key="4">
    <source>
        <dbReference type="ARBA" id="ARBA00022496"/>
    </source>
</evidence>
<organism evidence="18 19">
    <name type="scientific">Methyloprofundus sedimenti</name>
    <dbReference type="NCBI Taxonomy" id="1420851"/>
    <lineage>
        <taxon>Bacteria</taxon>
        <taxon>Pseudomonadati</taxon>
        <taxon>Pseudomonadota</taxon>
        <taxon>Gammaproteobacteria</taxon>
        <taxon>Methylococcales</taxon>
        <taxon>Methylococcaceae</taxon>
        <taxon>Methyloprofundus</taxon>
    </lineage>
</organism>
<dbReference type="OrthoDB" id="9809127at2"/>
<keyword evidence="11 14" id="KW-0342">GTP-binding</keyword>
<keyword evidence="5" id="KW-0997">Cell inner membrane</keyword>
<evidence type="ECO:0000256" key="3">
    <source>
        <dbReference type="ARBA" id="ARBA00022475"/>
    </source>
</evidence>
<reference evidence="18 19" key="1">
    <citation type="submission" date="2015-12" db="EMBL/GenBank/DDBJ databases">
        <authorList>
            <person name="Shamseldin A."/>
            <person name="Moawad H."/>
            <person name="Abd El-Rahim W.M."/>
            <person name="Sadowsky M.J."/>
        </authorList>
    </citation>
    <scope>NUCLEOTIDE SEQUENCE [LARGE SCALE GENOMIC DNA]</scope>
    <source>
        <strain evidence="18 19">WF1</strain>
    </source>
</reference>
<feature type="transmembrane region" description="Helical" evidence="16">
    <location>
        <begin position="812"/>
        <end position="833"/>
    </location>
</feature>
<dbReference type="AlphaFoldDB" id="A0A1V8M931"/>
<keyword evidence="3" id="KW-1003">Cell membrane</keyword>